<dbReference type="Proteomes" id="UP000193083">
    <property type="component" value="Unassembled WGS sequence"/>
</dbReference>
<reference evidence="2 3" key="1">
    <citation type="submission" date="2017-04" db="EMBL/GenBank/DDBJ databases">
        <authorList>
            <person name="Afonso C.L."/>
            <person name="Miller P.J."/>
            <person name="Scott M.A."/>
            <person name="Spackman E."/>
            <person name="Goraichik I."/>
            <person name="Dimitrov K.M."/>
            <person name="Suarez D.L."/>
            <person name="Swayne D.E."/>
        </authorList>
    </citation>
    <scope>NUCLEOTIDE SEQUENCE [LARGE SCALE GENOMIC DNA]</scope>
    <source>
        <strain evidence="2 3">B5P</strain>
    </source>
</reference>
<evidence type="ECO:0000256" key="1">
    <source>
        <dbReference type="SAM" id="SignalP"/>
    </source>
</evidence>
<evidence type="ECO:0008006" key="4">
    <source>
        <dbReference type="Google" id="ProtNLM"/>
    </source>
</evidence>
<dbReference type="InterPro" id="IPR036374">
    <property type="entry name" value="OxRdtase_Mopterin-bd_sf"/>
</dbReference>
<dbReference type="SUPFAM" id="SSF56524">
    <property type="entry name" value="Oxidoreductase molybdopterin-binding domain"/>
    <property type="match status" value="1"/>
</dbReference>
<feature type="chain" id="PRO_5012891761" description="Oxidoreductase molybdopterin-binding domain-containing protein" evidence="1">
    <location>
        <begin position="23"/>
        <end position="181"/>
    </location>
</feature>
<organism evidence="2 3">
    <name type="scientific">Mesorhizobium australicum</name>
    <dbReference type="NCBI Taxonomy" id="536018"/>
    <lineage>
        <taxon>Bacteria</taxon>
        <taxon>Pseudomonadati</taxon>
        <taxon>Pseudomonadota</taxon>
        <taxon>Alphaproteobacteria</taxon>
        <taxon>Hyphomicrobiales</taxon>
        <taxon>Phyllobacteriaceae</taxon>
        <taxon>Mesorhizobium</taxon>
    </lineage>
</organism>
<protein>
    <recommendedName>
        <fullName evidence="4">Oxidoreductase molybdopterin-binding domain-containing protein</fullName>
    </recommendedName>
</protein>
<keyword evidence="3" id="KW-1185">Reference proteome</keyword>
<dbReference type="OrthoDB" id="9798763at2"/>
<keyword evidence="1" id="KW-0732">Signal</keyword>
<gene>
    <name evidence="2" type="ORF">SAMN02982922_0348</name>
</gene>
<dbReference type="AlphaFoldDB" id="A0A1X7MP21"/>
<proteinExistence type="predicted"/>
<dbReference type="EMBL" id="FXBL01000003">
    <property type="protein sequence ID" value="SMH26590.1"/>
    <property type="molecule type" value="Genomic_DNA"/>
</dbReference>
<feature type="signal peptide" evidence="1">
    <location>
        <begin position="1"/>
        <end position="22"/>
    </location>
</feature>
<accession>A0A1X7MP21</accession>
<evidence type="ECO:0000313" key="2">
    <source>
        <dbReference type="EMBL" id="SMH26590.1"/>
    </source>
</evidence>
<name>A0A1X7MP21_9HYPH</name>
<evidence type="ECO:0000313" key="3">
    <source>
        <dbReference type="Proteomes" id="UP000193083"/>
    </source>
</evidence>
<sequence>MRLRTLAVCLSGAVGSIPVAFAAYTDPTVLTIEDATREPAARYNVEQLRTEYENVAIETRTPWTKEGETVTFRGPRILDVLRKHELDANASVQFIAYDNFTSEITLDEIRSYGPIFAIDRGCTDADRESKRCSQDQAFTPLAPEEQGPIFLVWPYEELPTAYVPARNSIWVWFVVAVRPVQ</sequence>